<dbReference type="InterPro" id="IPR010982">
    <property type="entry name" value="Lambda_DNA-bd_dom_sf"/>
</dbReference>
<gene>
    <name evidence="5" type="ORF">CLLU_15910</name>
</gene>
<dbReference type="InterPro" id="IPR050807">
    <property type="entry name" value="TransReg_Diox_bact_type"/>
</dbReference>
<dbReference type="OrthoDB" id="9814553at2"/>
<dbReference type="Pfam" id="PF01381">
    <property type="entry name" value="HTH_3"/>
    <property type="match status" value="1"/>
</dbReference>
<dbReference type="Proteomes" id="UP000237798">
    <property type="component" value="Unassembled WGS sequence"/>
</dbReference>
<evidence type="ECO:0000313" key="5">
    <source>
        <dbReference type="EMBL" id="PRR85410.1"/>
    </source>
</evidence>
<evidence type="ECO:0000259" key="4">
    <source>
        <dbReference type="PROSITE" id="PS50943"/>
    </source>
</evidence>
<dbReference type="AlphaFoldDB" id="A0A2T0BNF7"/>
<evidence type="ECO:0000256" key="1">
    <source>
        <dbReference type="ARBA" id="ARBA00023015"/>
    </source>
</evidence>
<dbReference type="GO" id="GO:0005829">
    <property type="term" value="C:cytosol"/>
    <property type="evidence" value="ECO:0007669"/>
    <property type="project" value="TreeGrafter"/>
</dbReference>
<dbReference type="SMART" id="SM00530">
    <property type="entry name" value="HTH_XRE"/>
    <property type="match status" value="1"/>
</dbReference>
<keyword evidence="3" id="KW-0804">Transcription</keyword>
<proteinExistence type="predicted"/>
<keyword evidence="1" id="KW-0805">Transcription regulation</keyword>
<keyword evidence="6" id="KW-1185">Reference proteome</keyword>
<dbReference type="GO" id="GO:0003677">
    <property type="term" value="F:DNA binding"/>
    <property type="evidence" value="ECO:0007669"/>
    <property type="project" value="UniProtKB-KW"/>
</dbReference>
<comment type="caution">
    <text evidence="5">The sequence shown here is derived from an EMBL/GenBank/DDBJ whole genome shotgun (WGS) entry which is preliminary data.</text>
</comment>
<evidence type="ECO:0000256" key="3">
    <source>
        <dbReference type="ARBA" id="ARBA00023163"/>
    </source>
</evidence>
<dbReference type="PANTHER" id="PTHR46797:SF23">
    <property type="entry name" value="HTH-TYPE TRANSCRIPTIONAL REGULATOR SUTR"/>
    <property type="match status" value="1"/>
</dbReference>
<dbReference type="GO" id="GO:0003700">
    <property type="term" value="F:DNA-binding transcription factor activity"/>
    <property type="evidence" value="ECO:0007669"/>
    <property type="project" value="TreeGrafter"/>
</dbReference>
<sequence>MTLENALAVTLKNRRIKCGLSQEDLARKCNIDRTYISMIECQKRNPTLNIIFKICKSLDIKTSDFILNIEKAMEDS</sequence>
<feature type="domain" description="HTH cro/C1-type" evidence="4">
    <location>
        <begin position="11"/>
        <end position="65"/>
    </location>
</feature>
<accession>A0A2T0BNF7</accession>
<dbReference type="Gene3D" id="1.10.260.40">
    <property type="entry name" value="lambda repressor-like DNA-binding domains"/>
    <property type="match status" value="1"/>
</dbReference>
<dbReference type="PROSITE" id="PS50943">
    <property type="entry name" value="HTH_CROC1"/>
    <property type="match status" value="1"/>
</dbReference>
<name>A0A2T0BNF7_9CLOT</name>
<evidence type="ECO:0000313" key="6">
    <source>
        <dbReference type="Proteomes" id="UP000237798"/>
    </source>
</evidence>
<dbReference type="PANTHER" id="PTHR46797">
    <property type="entry name" value="HTH-TYPE TRANSCRIPTIONAL REGULATOR"/>
    <property type="match status" value="1"/>
</dbReference>
<dbReference type="EMBL" id="PVXP01000017">
    <property type="protein sequence ID" value="PRR85410.1"/>
    <property type="molecule type" value="Genomic_DNA"/>
</dbReference>
<dbReference type="RefSeq" id="WP_106009197.1">
    <property type="nucleotide sequence ID" value="NZ_JALCQA010000026.1"/>
</dbReference>
<dbReference type="InterPro" id="IPR001387">
    <property type="entry name" value="Cro/C1-type_HTH"/>
</dbReference>
<protein>
    <submittedName>
        <fullName evidence="5">Antitoxin HipB</fullName>
    </submittedName>
</protein>
<keyword evidence="2" id="KW-0238">DNA-binding</keyword>
<reference evidence="5 6" key="1">
    <citation type="submission" date="2018-03" db="EMBL/GenBank/DDBJ databases">
        <title>Genome sequence of Clostridium luticellarii DSM 29923.</title>
        <authorList>
            <person name="Poehlein A."/>
            <person name="Daniel R."/>
        </authorList>
    </citation>
    <scope>NUCLEOTIDE SEQUENCE [LARGE SCALE GENOMIC DNA]</scope>
    <source>
        <strain evidence="5 6">DSM 29923</strain>
    </source>
</reference>
<dbReference type="SUPFAM" id="SSF47413">
    <property type="entry name" value="lambda repressor-like DNA-binding domains"/>
    <property type="match status" value="1"/>
</dbReference>
<organism evidence="5 6">
    <name type="scientific">Clostridium luticellarii</name>
    <dbReference type="NCBI Taxonomy" id="1691940"/>
    <lineage>
        <taxon>Bacteria</taxon>
        <taxon>Bacillati</taxon>
        <taxon>Bacillota</taxon>
        <taxon>Clostridia</taxon>
        <taxon>Eubacteriales</taxon>
        <taxon>Clostridiaceae</taxon>
        <taxon>Clostridium</taxon>
    </lineage>
</organism>
<dbReference type="CDD" id="cd00093">
    <property type="entry name" value="HTH_XRE"/>
    <property type="match status" value="1"/>
</dbReference>
<evidence type="ECO:0000256" key="2">
    <source>
        <dbReference type="ARBA" id="ARBA00023125"/>
    </source>
</evidence>